<proteinExistence type="predicted"/>
<accession>A0A6A3CTR6</accession>
<keyword evidence="1" id="KW-0677">Repeat</keyword>
<dbReference type="Pfam" id="PF13041">
    <property type="entry name" value="PPR_2"/>
    <property type="match status" value="1"/>
</dbReference>
<dbReference type="GO" id="GO:0003746">
    <property type="term" value="F:translation elongation factor activity"/>
    <property type="evidence" value="ECO:0007669"/>
    <property type="project" value="UniProtKB-KW"/>
</dbReference>
<dbReference type="InterPro" id="IPR046848">
    <property type="entry name" value="E_motif"/>
</dbReference>
<dbReference type="AlphaFoldDB" id="A0A6A3CTR6"/>
<dbReference type="PROSITE" id="PS51375">
    <property type="entry name" value="PPR"/>
    <property type="match status" value="1"/>
</dbReference>
<dbReference type="Pfam" id="PF20431">
    <property type="entry name" value="E_motif"/>
    <property type="match status" value="1"/>
</dbReference>
<evidence type="ECO:0000256" key="2">
    <source>
        <dbReference type="PROSITE-ProRule" id="PRU00708"/>
    </source>
</evidence>
<dbReference type="GO" id="GO:0003723">
    <property type="term" value="F:RNA binding"/>
    <property type="evidence" value="ECO:0007669"/>
    <property type="project" value="InterPro"/>
</dbReference>
<dbReference type="InterPro" id="IPR046960">
    <property type="entry name" value="PPR_At4g14850-like_plant"/>
</dbReference>
<gene>
    <name evidence="3" type="ORF">F3Y22_tig00002847pilonHSYRG00051</name>
</gene>
<dbReference type="SUPFAM" id="SSF48452">
    <property type="entry name" value="TPR-like"/>
    <property type="match status" value="1"/>
</dbReference>
<evidence type="ECO:0000256" key="1">
    <source>
        <dbReference type="ARBA" id="ARBA00022737"/>
    </source>
</evidence>
<dbReference type="Pfam" id="PF01535">
    <property type="entry name" value="PPR"/>
    <property type="match status" value="2"/>
</dbReference>
<feature type="repeat" description="PPR" evidence="2">
    <location>
        <begin position="14"/>
        <end position="48"/>
    </location>
</feature>
<keyword evidence="3" id="KW-0648">Protein biosynthesis</keyword>
<dbReference type="Gene3D" id="1.25.40.10">
    <property type="entry name" value="Tetratricopeptide repeat domain"/>
    <property type="match status" value="1"/>
</dbReference>
<evidence type="ECO:0000313" key="4">
    <source>
        <dbReference type="Proteomes" id="UP000436088"/>
    </source>
</evidence>
<sequence length="293" mass="33003">MHTTCSMKYPAGKEYRFWTTLISAYVVNQKPQKALELFRKMQMLNVETDQVTLTVALSACADLGSLEMGKWIHTYVRQKLELQADLSLDNAFINMYAKCGEIQTARKLFDSIGEKDVTIRTSMIVAHALHGQASEALELFGEMEEIKQKNSKNKEEAGLLKDAYDFIIEMPSRDNAVMWMTLLGACSVNGEIELGEKVMLQLLEPEPGYVGDSVAMSNIYAAKGMWDKKVRVRDQIKQLRKAPGCSSIEVTSKISEFVSGDDDHPLKDDIYETLLLDSRHENIRLLSPNIKPA</sequence>
<organism evidence="3 4">
    <name type="scientific">Hibiscus syriacus</name>
    <name type="common">Rose of Sharon</name>
    <dbReference type="NCBI Taxonomy" id="106335"/>
    <lineage>
        <taxon>Eukaryota</taxon>
        <taxon>Viridiplantae</taxon>
        <taxon>Streptophyta</taxon>
        <taxon>Embryophyta</taxon>
        <taxon>Tracheophyta</taxon>
        <taxon>Spermatophyta</taxon>
        <taxon>Magnoliopsida</taxon>
        <taxon>eudicotyledons</taxon>
        <taxon>Gunneridae</taxon>
        <taxon>Pentapetalae</taxon>
        <taxon>rosids</taxon>
        <taxon>malvids</taxon>
        <taxon>Malvales</taxon>
        <taxon>Malvaceae</taxon>
        <taxon>Malvoideae</taxon>
        <taxon>Hibiscus</taxon>
    </lineage>
</organism>
<comment type="caution">
    <text evidence="3">The sequence shown here is derived from an EMBL/GenBank/DDBJ whole genome shotgun (WGS) entry which is preliminary data.</text>
</comment>
<dbReference type="InterPro" id="IPR002885">
    <property type="entry name" value="PPR_rpt"/>
</dbReference>
<protein>
    <submittedName>
        <fullName evidence="3">Transcription elongation factor (TFIIS) family protein, putative isoform 1</fullName>
    </submittedName>
</protein>
<dbReference type="PANTHER" id="PTHR47926:SF347">
    <property type="entry name" value="PENTATRICOPEPTIDE REPEAT-CONTAINING PROTEIN"/>
    <property type="match status" value="1"/>
</dbReference>
<evidence type="ECO:0000313" key="3">
    <source>
        <dbReference type="EMBL" id="KAE8730872.1"/>
    </source>
</evidence>
<dbReference type="PANTHER" id="PTHR47926">
    <property type="entry name" value="PENTATRICOPEPTIDE REPEAT-CONTAINING PROTEIN"/>
    <property type="match status" value="1"/>
</dbReference>
<dbReference type="EMBL" id="VEPZ02000198">
    <property type="protein sequence ID" value="KAE8730872.1"/>
    <property type="molecule type" value="Genomic_DNA"/>
</dbReference>
<dbReference type="NCBIfam" id="TIGR00756">
    <property type="entry name" value="PPR"/>
    <property type="match status" value="1"/>
</dbReference>
<keyword evidence="3" id="KW-0251">Elongation factor</keyword>
<keyword evidence="4" id="KW-1185">Reference proteome</keyword>
<dbReference type="GO" id="GO:0009451">
    <property type="term" value="P:RNA modification"/>
    <property type="evidence" value="ECO:0007669"/>
    <property type="project" value="InterPro"/>
</dbReference>
<dbReference type="InterPro" id="IPR011990">
    <property type="entry name" value="TPR-like_helical_dom_sf"/>
</dbReference>
<reference evidence="3" key="1">
    <citation type="submission" date="2019-09" db="EMBL/GenBank/DDBJ databases">
        <title>Draft genome information of white flower Hibiscus syriacus.</title>
        <authorList>
            <person name="Kim Y.-M."/>
        </authorList>
    </citation>
    <scope>NUCLEOTIDE SEQUENCE [LARGE SCALE GENOMIC DNA]</scope>
    <source>
        <strain evidence="3">YM2019G1</strain>
    </source>
</reference>
<name>A0A6A3CTR6_HIBSY</name>
<dbReference type="Proteomes" id="UP000436088">
    <property type="component" value="Unassembled WGS sequence"/>
</dbReference>